<dbReference type="PANTHER" id="PTHR12439:SF11">
    <property type="entry name" value="URIDYLATE-SPECIFIC ENDORIBONUCLEASE"/>
    <property type="match status" value="1"/>
</dbReference>
<keyword evidence="13" id="KW-1185">Reference proteome</keyword>
<evidence type="ECO:0000313" key="13">
    <source>
        <dbReference type="Proteomes" id="UP000000759"/>
    </source>
</evidence>
<dbReference type="PaxDb" id="2850-Phatr2819"/>
<evidence type="ECO:0000313" key="12">
    <source>
        <dbReference type="EMBL" id="EEC43286.1"/>
    </source>
</evidence>
<evidence type="ECO:0000256" key="1">
    <source>
        <dbReference type="ARBA" id="ARBA00001936"/>
    </source>
</evidence>
<organism evidence="12 13">
    <name type="scientific">Phaeodactylum tricornutum (strain CCAP 1055/1)</name>
    <dbReference type="NCBI Taxonomy" id="556484"/>
    <lineage>
        <taxon>Eukaryota</taxon>
        <taxon>Sar</taxon>
        <taxon>Stramenopiles</taxon>
        <taxon>Ochrophyta</taxon>
        <taxon>Bacillariophyta</taxon>
        <taxon>Bacillariophyceae</taxon>
        <taxon>Bacillariophycidae</taxon>
        <taxon>Naviculales</taxon>
        <taxon>Phaeodactylaceae</taxon>
        <taxon>Phaeodactylum</taxon>
    </lineage>
</organism>
<sequence length="270" mass="30440">ISAAVQHLWNLDDNRLDPEADYTMNVQSGKKPFWKEDGANDPLFSAVDRACFQRPTYAAFIALLDNYSAETGVAEVVSDAERSEVSTFLNAVMETKPMQFCHQYCRAKDPDGVPSSSQEFKGLLKKIWFDLYRREQTGDSSGFEHVFVGEVKNGEVSGFHNWIQFYLEEQKGGLDYRGYIKPRSQTDALADANDYLLSLQFSWHGVEKFVSTSFIGVSPEFELALYTMCFLVGEEENDVELNTGGAENDAYGLKIKCYKIARDKVGTSFP</sequence>
<keyword evidence="9" id="KW-0464">Manganese</keyword>
<gene>
    <name evidence="12" type="ORF">PHATRDRAFT_2819</name>
</gene>
<evidence type="ECO:0000256" key="9">
    <source>
        <dbReference type="ARBA" id="ARBA00023211"/>
    </source>
</evidence>
<keyword evidence="8" id="KW-0694">RNA-binding</keyword>
<dbReference type="GeneID" id="7198967"/>
<protein>
    <recommendedName>
        <fullName evidence="11">EndoU domain-containing protein</fullName>
    </recommendedName>
</protein>
<dbReference type="PANTHER" id="PTHR12439">
    <property type="entry name" value="PLACENTAL PROTEIN 11-RELATED"/>
    <property type="match status" value="1"/>
</dbReference>
<keyword evidence="7" id="KW-0378">Hydrolase</keyword>
<dbReference type="GO" id="GO:0016787">
    <property type="term" value="F:hydrolase activity"/>
    <property type="evidence" value="ECO:0007669"/>
    <property type="project" value="UniProtKB-KW"/>
</dbReference>
<dbReference type="OrthoDB" id="430326at2759"/>
<feature type="domain" description="EndoU" evidence="11">
    <location>
        <begin position="1"/>
        <end position="270"/>
    </location>
</feature>
<dbReference type="AlphaFoldDB" id="B7GDM2"/>
<feature type="non-terminal residue" evidence="12">
    <location>
        <position position="270"/>
    </location>
</feature>
<dbReference type="CDD" id="cd21159">
    <property type="entry name" value="XendoU"/>
    <property type="match status" value="1"/>
</dbReference>
<dbReference type="GO" id="GO:0016829">
    <property type="term" value="F:lyase activity"/>
    <property type="evidence" value="ECO:0007669"/>
    <property type="project" value="UniProtKB-KW"/>
</dbReference>
<dbReference type="InterPro" id="IPR018998">
    <property type="entry name" value="EndoU_C"/>
</dbReference>
<evidence type="ECO:0000256" key="3">
    <source>
        <dbReference type="ARBA" id="ARBA00011245"/>
    </source>
</evidence>
<dbReference type="EMBL" id="CM000630">
    <property type="protein sequence ID" value="EEC43286.1"/>
    <property type="molecule type" value="Genomic_DNA"/>
</dbReference>
<evidence type="ECO:0000256" key="8">
    <source>
        <dbReference type="ARBA" id="ARBA00022884"/>
    </source>
</evidence>
<dbReference type="GO" id="GO:0046872">
    <property type="term" value="F:metal ion binding"/>
    <property type="evidence" value="ECO:0007669"/>
    <property type="project" value="UniProtKB-KW"/>
</dbReference>
<reference evidence="12 13" key="1">
    <citation type="journal article" date="2008" name="Nature">
        <title>The Phaeodactylum genome reveals the evolutionary history of diatom genomes.</title>
        <authorList>
            <person name="Bowler C."/>
            <person name="Allen A.E."/>
            <person name="Badger J.H."/>
            <person name="Grimwood J."/>
            <person name="Jabbari K."/>
            <person name="Kuo A."/>
            <person name="Maheswari U."/>
            <person name="Martens C."/>
            <person name="Maumus F."/>
            <person name="Otillar R.P."/>
            <person name="Rayko E."/>
            <person name="Salamov A."/>
            <person name="Vandepoele K."/>
            <person name="Beszteri B."/>
            <person name="Gruber A."/>
            <person name="Heijde M."/>
            <person name="Katinka M."/>
            <person name="Mock T."/>
            <person name="Valentin K."/>
            <person name="Verret F."/>
            <person name="Berges J.A."/>
            <person name="Brownlee C."/>
            <person name="Cadoret J.P."/>
            <person name="Chiovitti A."/>
            <person name="Choi C.J."/>
            <person name="Coesel S."/>
            <person name="De Martino A."/>
            <person name="Detter J.C."/>
            <person name="Durkin C."/>
            <person name="Falciatore A."/>
            <person name="Fournet J."/>
            <person name="Haruta M."/>
            <person name="Huysman M.J."/>
            <person name="Jenkins B.D."/>
            <person name="Jiroutova K."/>
            <person name="Jorgensen R.E."/>
            <person name="Joubert Y."/>
            <person name="Kaplan A."/>
            <person name="Kroger N."/>
            <person name="Kroth P.G."/>
            <person name="La Roche J."/>
            <person name="Lindquist E."/>
            <person name="Lommer M."/>
            <person name="Martin-Jezequel V."/>
            <person name="Lopez P.J."/>
            <person name="Lucas S."/>
            <person name="Mangogna M."/>
            <person name="McGinnis K."/>
            <person name="Medlin L.K."/>
            <person name="Montsant A."/>
            <person name="Oudot-Le Secq M.P."/>
            <person name="Napoli C."/>
            <person name="Obornik M."/>
            <person name="Parker M.S."/>
            <person name="Petit J.L."/>
            <person name="Porcel B.M."/>
            <person name="Poulsen N."/>
            <person name="Robison M."/>
            <person name="Rychlewski L."/>
            <person name="Rynearson T.A."/>
            <person name="Schmutz J."/>
            <person name="Shapiro H."/>
            <person name="Siaut M."/>
            <person name="Stanley M."/>
            <person name="Sussman M.R."/>
            <person name="Taylor A.R."/>
            <person name="Vardi A."/>
            <person name="von Dassow P."/>
            <person name="Vyverman W."/>
            <person name="Willis A."/>
            <person name="Wyrwicz L.S."/>
            <person name="Rokhsar D.S."/>
            <person name="Weissenbach J."/>
            <person name="Armbrust E.V."/>
            <person name="Green B.R."/>
            <person name="Van de Peer Y."/>
            <person name="Grigoriev I.V."/>
        </authorList>
    </citation>
    <scope>NUCLEOTIDE SEQUENCE [LARGE SCALE GENOMIC DNA]</scope>
    <source>
        <strain evidence="12 13">CCAP 1055/1</strain>
    </source>
</reference>
<dbReference type="RefSeq" id="XP_002185154.1">
    <property type="nucleotide sequence ID" value="XM_002185118.1"/>
</dbReference>
<evidence type="ECO:0000256" key="5">
    <source>
        <dbReference type="ARBA" id="ARBA00022723"/>
    </source>
</evidence>
<reference evidence="13" key="2">
    <citation type="submission" date="2008-08" db="EMBL/GenBank/DDBJ databases">
        <authorList>
            <consortium name="Diatom Consortium"/>
            <person name="Grigoriev I."/>
            <person name="Grimwood J."/>
            <person name="Kuo A."/>
            <person name="Otillar R.P."/>
            <person name="Salamov A."/>
            <person name="Detter J.C."/>
            <person name="Lindquist E."/>
            <person name="Shapiro H."/>
            <person name="Lucas S."/>
            <person name="Glavina del Rio T."/>
            <person name="Pitluck S."/>
            <person name="Rokhsar D."/>
            <person name="Bowler C."/>
        </authorList>
    </citation>
    <scope>GENOME REANNOTATION</scope>
    <source>
        <strain evidence="13">CCAP 1055/1</strain>
    </source>
</reference>
<evidence type="ECO:0000259" key="11">
    <source>
        <dbReference type="PROSITE" id="PS51959"/>
    </source>
</evidence>
<comment type="similarity">
    <text evidence="2">Belongs to the ENDOU family.</text>
</comment>
<dbReference type="InterPro" id="IPR039787">
    <property type="entry name" value="ENDOU"/>
</dbReference>
<comment type="subunit">
    <text evidence="3">Monomer.</text>
</comment>
<proteinExistence type="inferred from homology"/>
<evidence type="ECO:0000256" key="7">
    <source>
        <dbReference type="ARBA" id="ARBA00022801"/>
    </source>
</evidence>
<dbReference type="Pfam" id="PF09412">
    <property type="entry name" value="XendoU"/>
    <property type="match status" value="1"/>
</dbReference>
<dbReference type="Proteomes" id="UP000000759">
    <property type="component" value="Chromosome 28"/>
</dbReference>
<evidence type="ECO:0000256" key="4">
    <source>
        <dbReference type="ARBA" id="ARBA00022722"/>
    </source>
</evidence>
<evidence type="ECO:0000256" key="6">
    <source>
        <dbReference type="ARBA" id="ARBA00022759"/>
    </source>
</evidence>
<dbReference type="InterPro" id="IPR037227">
    <property type="entry name" value="EndoU-like"/>
</dbReference>
<keyword evidence="6" id="KW-0255">Endonuclease</keyword>
<feature type="non-terminal residue" evidence="12">
    <location>
        <position position="1"/>
    </location>
</feature>
<name>B7GDM2_PHATC</name>
<accession>B7GDM2</accession>
<keyword evidence="10" id="KW-0456">Lyase</keyword>
<evidence type="ECO:0000256" key="10">
    <source>
        <dbReference type="ARBA" id="ARBA00023239"/>
    </source>
</evidence>
<dbReference type="PROSITE" id="PS51959">
    <property type="entry name" value="ENDOU"/>
    <property type="match status" value="1"/>
</dbReference>
<keyword evidence="5" id="KW-0479">Metal-binding</keyword>
<dbReference type="KEGG" id="pti:PHATRDRAFT_2819"/>
<dbReference type="GO" id="GO:0004521">
    <property type="term" value="F:RNA endonuclease activity"/>
    <property type="evidence" value="ECO:0007669"/>
    <property type="project" value="InterPro"/>
</dbReference>
<dbReference type="GO" id="GO:0003723">
    <property type="term" value="F:RNA binding"/>
    <property type="evidence" value="ECO:0007669"/>
    <property type="project" value="UniProtKB-KW"/>
</dbReference>
<dbReference type="SUPFAM" id="SSF142877">
    <property type="entry name" value="EndoU-like"/>
    <property type="match status" value="1"/>
</dbReference>
<keyword evidence="4" id="KW-0540">Nuclease</keyword>
<comment type="cofactor">
    <cofactor evidence="1">
        <name>Mn(2+)</name>
        <dbReference type="ChEBI" id="CHEBI:29035"/>
    </cofactor>
</comment>
<dbReference type="InParanoid" id="B7GDM2"/>
<dbReference type="eggNOG" id="KOG2849">
    <property type="taxonomic scope" value="Eukaryota"/>
</dbReference>
<evidence type="ECO:0000256" key="2">
    <source>
        <dbReference type="ARBA" id="ARBA00010168"/>
    </source>
</evidence>
<dbReference type="HOGENOM" id="CLU_526306_0_0_1"/>